<accession>A0A8J6T7N3</accession>
<dbReference type="EMBL" id="JACNJD010000147">
    <property type="protein sequence ID" value="MBC8176588.1"/>
    <property type="molecule type" value="Genomic_DNA"/>
</dbReference>
<gene>
    <name evidence="1" type="ORF">H8E19_04210</name>
</gene>
<evidence type="ECO:0000313" key="1">
    <source>
        <dbReference type="EMBL" id="MBC8176588.1"/>
    </source>
</evidence>
<name>A0A8J6T7N3_9DELT</name>
<proteinExistence type="predicted"/>
<comment type="caution">
    <text evidence="1">The sequence shown here is derived from an EMBL/GenBank/DDBJ whole genome shotgun (WGS) entry which is preliminary data.</text>
</comment>
<sequence>MDKPAERRVVGGPCEYKAYPGRATIVSVQKKERPAKAGASLSAVYEVKFSFTPHEEIEEGYGQVEGKEYLLLLANSSYPGPWFLKKYGIKPGKCFECYLKVITRGTCTPVLFDFPAIDLSDYSESE</sequence>
<dbReference type="AlphaFoldDB" id="A0A8J6T7N3"/>
<dbReference type="Proteomes" id="UP000650524">
    <property type="component" value="Unassembled WGS sequence"/>
</dbReference>
<evidence type="ECO:0000313" key="2">
    <source>
        <dbReference type="Proteomes" id="UP000650524"/>
    </source>
</evidence>
<organism evidence="1 2">
    <name type="scientific">Candidatus Desulfacyla euxinica</name>
    <dbReference type="NCBI Taxonomy" id="2841693"/>
    <lineage>
        <taxon>Bacteria</taxon>
        <taxon>Deltaproteobacteria</taxon>
        <taxon>Candidatus Desulfacyla</taxon>
    </lineage>
</organism>
<protein>
    <submittedName>
        <fullName evidence="1">Uncharacterized protein</fullName>
    </submittedName>
</protein>
<reference evidence="1 2" key="1">
    <citation type="submission" date="2020-08" db="EMBL/GenBank/DDBJ databases">
        <title>Bridging the membrane lipid divide: bacteria of the FCB group superphylum have the potential to synthesize archaeal ether lipids.</title>
        <authorList>
            <person name="Villanueva L."/>
            <person name="Von Meijenfeldt F.A.B."/>
            <person name="Westbye A.B."/>
            <person name="Yadav S."/>
            <person name="Hopmans E.C."/>
            <person name="Dutilh B.E."/>
            <person name="Sinninghe Damste J.S."/>
        </authorList>
    </citation>
    <scope>NUCLEOTIDE SEQUENCE [LARGE SCALE GENOMIC DNA]</scope>
    <source>
        <strain evidence="1">NIOZ-UU27</strain>
    </source>
</reference>